<gene>
    <name evidence="2" type="ORF">CDL15_Pgr010489</name>
</gene>
<sequence>MEARMVQAKAYVFLFRGRFHASPSPLDDPYENDPWGSSAPNLCSAIFRSRRHNQPKRRTKETEEAEAEAEAEAETERRGLRFDHHYLGEVADIPRSYLRSRLGSDGRNGATTATKIAPISLERLETKWHVGGPIPAIPKPIEVESGRHRASTAHLSFTLRREKEK</sequence>
<reference evidence="3" key="1">
    <citation type="journal article" date="2017" name="Plant J.">
        <title>The pomegranate (Punica granatum L.) genome and the genomics of punicalagin biosynthesis.</title>
        <authorList>
            <person name="Qin G."/>
            <person name="Xu C."/>
            <person name="Ming R."/>
            <person name="Tang H."/>
            <person name="Guyot R."/>
            <person name="Kramer E.M."/>
            <person name="Hu Y."/>
            <person name="Yi X."/>
            <person name="Qi Y."/>
            <person name="Xu X."/>
            <person name="Gao Z."/>
            <person name="Pan H."/>
            <person name="Jian J."/>
            <person name="Tian Y."/>
            <person name="Yue Z."/>
            <person name="Xu Y."/>
        </authorList>
    </citation>
    <scope>NUCLEOTIDE SEQUENCE [LARGE SCALE GENOMIC DNA]</scope>
    <source>
        <strain evidence="3">cv. Dabenzi</strain>
    </source>
</reference>
<organism evidence="2 3">
    <name type="scientific">Punica granatum</name>
    <name type="common">Pomegranate</name>
    <dbReference type="NCBI Taxonomy" id="22663"/>
    <lineage>
        <taxon>Eukaryota</taxon>
        <taxon>Viridiplantae</taxon>
        <taxon>Streptophyta</taxon>
        <taxon>Embryophyta</taxon>
        <taxon>Tracheophyta</taxon>
        <taxon>Spermatophyta</taxon>
        <taxon>Magnoliopsida</taxon>
        <taxon>eudicotyledons</taxon>
        <taxon>Gunneridae</taxon>
        <taxon>Pentapetalae</taxon>
        <taxon>rosids</taxon>
        <taxon>malvids</taxon>
        <taxon>Myrtales</taxon>
        <taxon>Lythraceae</taxon>
        <taxon>Punica</taxon>
    </lineage>
</organism>
<evidence type="ECO:0000313" key="2">
    <source>
        <dbReference type="EMBL" id="OWM89203.1"/>
    </source>
</evidence>
<feature type="region of interest" description="Disordered" evidence="1">
    <location>
        <begin position="145"/>
        <end position="165"/>
    </location>
</feature>
<feature type="region of interest" description="Disordered" evidence="1">
    <location>
        <begin position="49"/>
        <end position="77"/>
    </location>
</feature>
<proteinExistence type="predicted"/>
<dbReference type="EMBL" id="MTKT01000670">
    <property type="protein sequence ID" value="OWM89203.1"/>
    <property type="molecule type" value="Genomic_DNA"/>
</dbReference>
<protein>
    <submittedName>
        <fullName evidence="2">Uncharacterized protein</fullName>
    </submittedName>
</protein>
<accession>A0A218XW50</accession>
<evidence type="ECO:0000313" key="3">
    <source>
        <dbReference type="Proteomes" id="UP000197138"/>
    </source>
</evidence>
<dbReference type="Proteomes" id="UP000197138">
    <property type="component" value="Unassembled WGS sequence"/>
</dbReference>
<feature type="compositionally biased region" description="Basic residues" evidence="1">
    <location>
        <begin position="49"/>
        <end position="59"/>
    </location>
</feature>
<evidence type="ECO:0000256" key="1">
    <source>
        <dbReference type="SAM" id="MobiDB-lite"/>
    </source>
</evidence>
<feature type="compositionally biased region" description="Acidic residues" evidence="1">
    <location>
        <begin position="63"/>
        <end position="73"/>
    </location>
</feature>
<comment type="caution">
    <text evidence="2">The sequence shown here is derived from an EMBL/GenBank/DDBJ whole genome shotgun (WGS) entry which is preliminary data.</text>
</comment>
<name>A0A218XW50_PUNGR</name>
<dbReference type="AlphaFoldDB" id="A0A218XW50"/>